<dbReference type="PANTHER" id="PTHR12631:SF10">
    <property type="entry name" value="BETA-XYLOSIDASE-LIKE PROTEIN-RELATED"/>
    <property type="match status" value="1"/>
</dbReference>
<name>A0A5C4J4M3_9ACTN</name>
<comment type="caution">
    <text evidence="1">The sequence shown here is derived from an EMBL/GenBank/DDBJ whole genome shotgun (WGS) entry which is preliminary data.</text>
</comment>
<evidence type="ECO:0000313" key="2">
    <source>
        <dbReference type="Proteomes" id="UP000309174"/>
    </source>
</evidence>
<sequence length="491" mass="52982">MTGAPGFRAMFRGLAVVLGCALVAAGCTTQERERAPGPLGGPHPPPAGTSARLVQPFGVKWNGYAYPPRYGPVIDSYRGGGTFHDITWCGVERARGRQRWQAEDKVVDDALRRGYELLVRIRIGSCWASGRAPSSAPRISASYPPADLDAYRGFVRSLVTRYAAKGVHLYAIENEIDTVNHWGADPAAYPPVARAGAAAVRDADPRARLADAGLSSSGYGLAVAKAWADAGRQRPAVSFYQAFYERRRNGRLPEVWDGNGLRAAFASSTGRRILAAHEAVTGLDKARVFDIYQLHYYDPWRLAGHVVDEIRRRVPPGMPIEAWEAGSFWPGPDYDAAGHAGETVRLASDLLARGVRRVVYLPLFHTPGAVAPKETWRGLYAADGTARPAAEALRRLRESTGSGTWRPYDRAGLRGAAVDRGPSTTLVLWSADGRARRLTAPPGPAAEIVPLPVGEPRTWDDGGLELSADPVVISTRTPLPATLDWLNGNAG</sequence>
<dbReference type="AlphaFoldDB" id="A0A5C4J4M3"/>
<gene>
    <name evidence="1" type="ORF">ETD83_29315</name>
</gene>
<protein>
    <submittedName>
        <fullName evidence="1">Uncharacterized protein</fullName>
    </submittedName>
</protein>
<dbReference type="EMBL" id="VCKW01000189">
    <property type="protein sequence ID" value="TMQ91781.1"/>
    <property type="molecule type" value="Genomic_DNA"/>
</dbReference>
<dbReference type="InterPro" id="IPR051923">
    <property type="entry name" value="Glycosyl_Hydrolase_39"/>
</dbReference>
<dbReference type="Proteomes" id="UP000309174">
    <property type="component" value="Unassembled WGS sequence"/>
</dbReference>
<organism evidence="1 2">
    <name type="scientific">Actinomadura soli</name>
    <dbReference type="NCBI Taxonomy" id="2508997"/>
    <lineage>
        <taxon>Bacteria</taxon>
        <taxon>Bacillati</taxon>
        <taxon>Actinomycetota</taxon>
        <taxon>Actinomycetes</taxon>
        <taxon>Streptosporangiales</taxon>
        <taxon>Thermomonosporaceae</taxon>
        <taxon>Actinomadura</taxon>
    </lineage>
</organism>
<evidence type="ECO:0000313" key="1">
    <source>
        <dbReference type="EMBL" id="TMQ91781.1"/>
    </source>
</evidence>
<accession>A0A5C4J4M3</accession>
<dbReference type="PANTHER" id="PTHR12631">
    <property type="entry name" value="ALPHA-L-IDURONIDASE"/>
    <property type="match status" value="1"/>
</dbReference>
<proteinExistence type="predicted"/>
<dbReference type="Gene3D" id="3.20.20.80">
    <property type="entry name" value="Glycosidases"/>
    <property type="match status" value="1"/>
</dbReference>
<dbReference type="OrthoDB" id="7180791at2"/>
<dbReference type="GO" id="GO:0004553">
    <property type="term" value="F:hydrolase activity, hydrolyzing O-glycosyl compounds"/>
    <property type="evidence" value="ECO:0007669"/>
    <property type="project" value="TreeGrafter"/>
</dbReference>
<keyword evidence="2" id="KW-1185">Reference proteome</keyword>
<dbReference type="InterPro" id="IPR017853">
    <property type="entry name" value="GH"/>
</dbReference>
<reference evidence="1 2" key="1">
    <citation type="submission" date="2019-05" db="EMBL/GenBank/DDBJ databases">
        <title>Draft genome sequence of Actinomadura sp. 14C53.</title>
        <authorList>
            <person name="Saricaoglu S."/>
            <person name="Isik K."/>
        </authorList>
    </citation>
    <scope>NUCLEOTIDE SEQUENCE [LARGE SCALE GENOMIC DNA]</scope>
    <source>
        <strain evidence="1 2">14C53</strain>
    </source>
</reference>
<dbReference type="RefSeq" id="WP_138648448.1">
    <property type="nucleotide sequence ID" value="NZ_VCKW01000189.1"/>
</dbReference>
<dbReference type="SUPFAM" id="SSF51445">
    <property type="entry name" value="(Trans)glycosidases"/>
    <property type="match status" value="1"/>
</dbReference>